<accession>A0A0G1H9T2</accession>
<dbReference type="EMBL" id="LCHW01000001">
    <property type="protein sequence ID" value="KKT43540.1"/>
    <property type="molecule type" value="Genomic_DNA"/>
</dbReference>
<gene>
    <name evidence="2" type="ORF">UW32_C0001G0132</name>
</gene>
<dbReference type="InterPro" id="IPR007160">
    <property type="entry name" value="DUF362"/>
</dbReference>
<evidence type="ECO:0000313" key="3">
    <source>
        <dbReference type="Proteomes" id="UP000034051"/>
    </source>
</evidence>
<dbReference type="Pfam" id="PF04015">
    <property type="entry name" value="DUF362"/>
    <property type="match status" value="1"/>
</dbReference>
<evidence type="ECO:0000259" key="1">
    <source>
        <dbReference type="Pfam" id="PF04015"/>
    </source>
</evidence>
<feature type="domain" description="DUF362" evidence="1">
    <location>
        <begin position="210"/>
        <end position="406"/>
    </location>
</feature>
<dbReference type="Proteomes" id="UP000034051">
    <property type="component" value="Unassembled WGS sequence"/>
</dbReference>
<evidence type="ECO:0000313" key="2">
    <source>
        <dbReference type="EMBL" id="KKT43540.1"/>
    </source>
</evidence>
<dbReference type="AlphaFoldDB" id="A0A0G1H9T2"/>
<organism evidence="2 3">
    <name type="scientific">Candidatus Wolfebacteria bacterium GW2011_GWE2_44_13</name>
    <dbReference type="NCBI Taxonomy" id="1619017"/>
    <lineage>
        <taxon>Bacteria</taxon>
        <taxon>Candidatus Wolfeibacteriota</taxon>
    </lineage>
</organism>
<sequence length="474" mass="54353">MENNHSENSTLDSRVFLSWTKKEYPSAPYNSQADTYKALVRLFEVWGLDKQNPFKDFVHEGQKALIKPNWVRDYNPLGFSIESLITHPSIISHLMDFLAIAMYGKGTIIIADAPLQNSDFDKLTDAIGMKDIVKEFKKKHPDIECIVEDWRLTKLKRVSVTESFKNQSLQVSKDNFGHEHVDTHVVVDAGAKSFLEEVSDYAKRFRVTNYKPSLMVRHHCPGKHEYLVTKRIFEVDFMINVPKMKTHIKAGLTGAQKNLIGINGHKEYLPHHIKGPYFKGGDNYCMPNWFKERYEDVYDFYWEHFSALPMWKRKLVGLQLKMLWSMGRLTGRDTISAGSWRGNDTIWRTTLDLNHILYFSERSPKKIINIIDGIVAGEAEGPLSPEPKAVGVLIGGENPAYVDAVMGKLMGYNIARIPTVHNAIYSRRSQFAGPFMEDFSVIVADANGNKRVRFDDLPDLAFKKPRYWESAKRG</sequence>
<name>A0A0G1H9T2_9BACT</name>
<reference evidence="2 3" key="1">
    <citation type="journal article" date="2015" name="Nature">
        <title>rRNA introns, odd ribosomes, and small enigmatic genomes across a large radiation of phyla.</title>
        <authorList>
            <person name="Brown C.T."/>
            <person name="Hug L.A."/>
            <person name="Thomas B.C."/>
            <person name="Sharon I."/>
            <person name="Castelle C.J."/>
            <person name="Singh A."/>
            <person name="Wilkins M.J."/>
            <person name="Williams K.H."/>
            <person name="Banfield J.F."/>
        </authorList>
    </citation>
    <scope>NUCLEOTIDE SEQUENCE [LARGE SCALE GENOMIC DNA]</scope>
</reference>
<proteinExistence type="predicted"/>
<protein>
    <recommendedName>
        <fullName evidence="1">DUF362 domain-containing protein</fullName>
    </recommendedName>
</protein>
<comment type="caution">
    <text evidence="2">The sequence shown here is derived from an EMBL/GenBank/DDBJ whole genome shotgun (WGS) entry which is preliminary data.</text>
</comment>